<dbReference type="EMBL" id="BEYU01000198">
    <property type="protein sequence ID" value="GBG34524.1"/>
    <property type="molecule type" value="Genomic_DNA"/>
</dbReference>
<dbReference type="OrthoDB" id="5577209at2759"/>
<feature type="region of interest" description="Disordered" evidence="1">
    <location>
        <begin position="357"/>
        <end position="379"/>
    </location>
</feature>
<dbReference type="Gene3D" id="1.10.8.10">
    <property type="entry name" value="DNA helicase RuvA subunit, C-terminal domain"/>
    <property type="match status" value="1"/>
</dbReference>
<sequence>MGDTLRKRGEALVRKHKLTFVPFVEQDNDAGSLEAVGSEAGLRGGDLDDRGIVEVANQALEVLLRAPYVDFLGAMLFDKDLGAFLDTYLETRRRPWDQGWRALLDAEETLEGLVFACLHRVVLDTKGIEELRAVDAQTANTLGMELAASGVISAPRILDICALFAQGYPSETSRVVKAMLSLNDALQHQLAKNFGGVKDGVLSTLIDQLADDDVGDMSTDRDDLTFYLADVMNTIAALIRVMGIDAASRVLGASWESHDDLVACFDGYSRVVPSLTGPSGATDLILRTHGQQIRRGWLALLHAVLWHRFWRPLNIILPSDTHGDDQDDDASSTLPFHTDERIEALLEVLLAVINPNAEQRSGDEDDEDDDSAEDPSQSAGICDYDAAYDLQRRLDYLADEVFAMNHKERIEYTASIIADLVDVSSSGAERDRTSQLDSLRLDNSTAFSAKESARKAQKEAQKENAAKIQKVKDVLPDLGSFFIDQLLRAKGGKAEAAIQAMLEGDLPPQVATLDTTLEHAPLRAVDRGPSTARELFSQFDGSHKGGGGDGDDNGEDEDEEMRIIKDRIRAAAAAYDEYNDEYDDAYDDAGFEVGDDGTLTEKPFDAATWRPGMRDVDGVRRDADGRVVKDPEEEDGTPVEDLLRPNLNHLVEAPTNTKSKKRRGGGGGGGGGGRNAGNSAPSQGNASANAKSHSGGNNAKGKGNNAKSGGGEKDGGGDGGGPNAQQQQRQRRRKDQQKAKVANHSRKRGAAKKQQKTMFGA</sequence>
<gene>
    <name evidence="3" type="ORF">FCC1311_107482</name>
</gene>
<organism evidence="3 4">
    <name type="scientific">Hondaea fermentalgiana</name>
    <dbReference type="NCBI Taxonomy" id="2315210"/>
    <lineage>
        <taxon>Eukaryota</taxon>
        <taxon>Sar</taxon>
        <taxon>Stramenopiles</taxon>
        <taxon>Bigyra</taxon>
        <taxon>Labyrinthulomycetes</taxon>
        <taxon>Thraustochytrida</taxon>
        <taxon>Thraustochytriidae</taxon>
        <taxon>Hondaea</taxon>
    </lineage>
</organism>
<feature type="compositionally biased region" description="Basic and acidic residues" evidence="1">
    <location>
        <begin position="612"/>
        <end position="630"/>
    </location>
</feature>
<feature type="domain" description="CUE" evidence="2">
    <location>
        <begin position="463"/>
        <end position="506"/>
    </location>
</feature>
<protein>
    <submittedName>
        <fullName evidence="3">Activating signal cointegrator 1 complex subunit 2</fullName>
    </submittedName>
</protein>
<reference evidence="3 4" key="1">
    <citation type="submission" date="2017-12" db="EMBL/GenBank/DDBJ databases">
        <title>Sequencing, de novo assembly and annotation of complete genome of a new Thraustochytrid species, strain FCC1311.</title>
        <authorList>
            <person name="Sedici K."/>
            <person name="Godart F."/>
            <person name="Aiese Cigliano R."/>
            <person name="Sanseverino W."/>
            <person name="Barakat M."/>
            <person name="Ortet P."/>
            <person name="Marechal E."/>
            <person name="Cagnac O."/>
            <person name="Amato A."/>
        </authorList>
    </citation>
    <scope>NUCLEOTIDE SEQUENCE [LARGE SCALE GENOMIC DNA]</scope>
</reference>
<dbReference type="SUPFAM" id="SSF46934">
    <property type="entry name" value="UBA-like"/>
    <property type="match status" value="1"/>
</dbReference>
<dbReference type="PANTHER" id="PTHR21494:SF0">
    <property type="entry name" value="ACTIVATING SIGNAL COINTEGRATOR 1 COMPLEX SUBUNIT 2"/>
    <property type="match status" value="1"/>
</dbReference>
<evidence type="ECO:0000313" key="4">
    <source>
        <dbReference type="Proteomes" id="UP000241890"/>
    </source>
</evidence>
<evidence type="ECO:0000313" key="3">
    <source>
        <dbReference type="EMBL" id="GBG34524.1"/>
    </source>
</evidence>
<evidence type="ECO:0000259" key="2">
    <source>
        <dbReference type="PROSITE" id="PS51140"/>
    </source>
</evidence>
<feature type="compositionally biased region" description="Acidic residues" evidence="1">
    <location>
        <begin position="363"/>
        <end position="373"/>
    </location>
</feature>
<name>A0A2R5H2B1_9STRA</name>
<dbReference type="Proteomes" id="UP000241890">
    <property type="component" value="Unassembled WGS sequence"/>
</dbReference>
<dbReference type="InterPro" id="IPR041800">
    <property type="entry name" value="ASCC2_CUE"/>
</dbReference>
<dbReference type="InterPro" id="IPR003892">
    <property type="entry name" value="CUE"/>
</dbReference>
<dbReference type="InParanoid" id="A0A2R5H2B1"/>
<proteinExistence type="predicted"/>
<comment type="caution">
    <text evidence="3">The sequence shown here is derived from an EMBL/GenBank/DDBJ whole genome shotgun (WGS) entry which is preliminary data.</text>
</comment>
<evidence type="ECO:0000256" key="1">
    <source>
        <dbReference type="SAM" id="MobiDB-lite"/>
    </source>
</evidence>
<dbReference type="CDD" id="cd14364">
    <property type="entry name" value="CUE_ASCC2"/>
    <property type="match status" value="1"/>
</dbReference>
<dbReference type="PROSITE" id="PS51140">
    <property type="entry name" value="CUE"/>
    <property type="match status" value="1"/>
</dbReference>
<dbReference type="AlphaFoldDB" id="A0A2R5H2B1"/>
<feature type="compositionally biased region" description="Low complexity" evidence="1">
    <location>
        <begin position="694"/>
        <end position="707"/>
    </location>
</feature>
<feature type="region of interest" description="Disordered" evidence="1">
    <location>
        <begin position="593"/>
        <end position="761"/>
    </location>
</feature>
<feature type="compositionally biased region" description="Basic residues" evidence="1">
    <location>
        <begin position="729"/>
        <end position="755"/>
    </location>
</feature>
<feature type="compositionally biased region" description="Polar residues" evidence="1">
    <location>
        <begin position="676"/>
        <end position="692"/>
    </location>
</feature>
<dbReference type="PANTHER" id="PTHR21494">
    <property type="entry name" value="ACTIVATING SIGNAL COINTEGRATOR 1 COMPLEX SUBUNIT 2 ASC-1 COMPLEX SUBUNIT P100"/>
    <property type="match status" value="1"/>
</dbReference>
<dbReference type="InterPro" id="IPR052586">
    <property type="entry name" value="ASCC2"/>
</dbReference>
<feature type="region of interest" description="Disordered" evidence="1">
    <location>
        <begin position="537"/>
        <end position="556"/>
    </location>
</feature>
<dbReference type="GO" id="GO:0043130">
    <property type="term" value="F:ubiquitin binding"/>
    <property type="evidence" value="ECO:0007669"/>
    <property type="project" value="InterPro"/>
</dbReference>
<dbReference type="SMART" id="SM00546">
    <property type="entry name" value="CUE"/>
    <property type="match status" value="1"/>
</dbReference>
<accession>A0A2R5H2B1</accession>
<keyword evidence="4" id="KW-1185">Reference proteome</keyword>
<feature type="compositionally biased region" description="Gly residues" evidence="1">
    <location>
        <begin position="665"/>
        <end position="675"/>
    </location>
</feature>
<dbReference type="InterPro" id="IPR009060">
    <property type="entry name" value="UBA-like_sf"/>
</dbReference>